<evidence type="ECO:0000256" key="2">
    <source>
        <dbReference type="ARBA" id="ARBA00022679"/>
    </source>
</evidence>
<dbReference type="SUPFAM" id="SSF53098">
    <property type="entry name" value="Ribonuclease H-like"/>
    <property type="match status" value="1"/>
</dbReference>
<organism evidence="12 13">
    <name type="scientific">Prunus dulcis</name>
    <name type="common">Almond</name>
    <name type="synonym">Amygdalus dulcis</name>
    <dbReference type="NCBI Taxonomy" id="3755"/>
    <lineage>
        <taxon>Eukaryota</taxon>
        <taxon>Viridiplantae</taxon>
        <taxon>Streptophyta</taxon>
        <taxon>Embryophyta</taxon>
        <taxon>Tracheophyta</taxon>
        <taxon>Spermatophyta</taxon>
        <taxon>Magnoliopsida</taxon>
        <taxon>eudicotyledons</taxon>
        <taxon>Gunneridae</taxon>
        <taxon>Pentapetalae</taxon>
        <taxon>rosids</taxon>
        <taxon>fabids</taxon>
        <taxon>Rosales</taxon>
        <taxon>Rosaceae</taxon>
        <taxon>Amygdaloideae</taxon>
        <taxon>Amygdaleae</taxon>
        <taxon>Prunus</taxon>
    </lineage>
</organism>
<dbReference type="InterPro" id="IPR043502">
    <property type="entry name" value="DNA/RNA_pol_sf"/>
</dbReference>
<dbReference type="InterPro" id="IPR056924">
    <property type="entry name" value="SH3_Tf2-1"/>
</dbReference>
<evidence type="ECO:0000313" key="13">
    <source>
        <dbReference type="Proteomes" id="UP000327085"/>
    </source>
</evidence>
<dbReference type="GO" id="GO:0003676">
    <property type="term" value="F:nucleic acid binding"/>
    <property type="evidence" value="ECO:0007669"/>
    <property type="project" value="InterPro"/>
</dbReference>
<keyword evidence="8" id="KW-0511">Multifunctional enzyme</keyword>
<dbReference type="Pfam" id="PF17919">
    <property type="entry name" value="RT_RNaseH_2"/>
    <property type="match status" value="1"/>
</dbReference>
<evidence type="ECO:0000256" key="5">
    <source>
        <dbReference type="ARBA" id="ARBA00022759"/>
    </source>
</evidence>
<keyword evidence="4" id="KW-0540">Nuclease</keyword>
<feature type="signal peptide" evidence="10">
    <location>
        <begin position="1"/>
        <end position="16"/>
    </location>
</feature>
<dbReference type="GO" id="GO:0003964">
    <property type="term" value="F:RNA-directed DNA polymerase activity"/>
    <property type="evidence" value="ECO:0007669"/>
    <property type="project" value="UniProtKB-KW"/>
</dbReference>
<keyword evidence="7" id="KW-0695">RNA-directed DNA polymerase</keyword>
<keyword evidence="2" id="KW-0808">Transferase</keyword>
<feature type="chain" id="PRO_5023078912" evidence="10">
    <location>
        <begin position="17"/>
        <end position="1217"/>
    </location>
</feature>
<dbReference type="Pfam" id="PF00078">
    <property type="entry name" value="RVT_1"/>
    <property type="match status" value="1"/>
</dbReference>
<evidence type="ECO:0000256" key="1">
    <source>
        <dbReference type="ARBA" id="ARBA00022670"/>
    </source>
</evidence>
<keyword evidence="10" id="KW-0732">Signal</keyword>
<dbReference type="CDD" id="cd09274">
    <property type="entry name" value="RNase_HI_RT_Ty3"/>
    <property type="match status" value="1"/>
</dbReference>
<dbReference type="FunFam" id="3.10.10.10:FF:000007">
    <property type="entry name" value="Retrovirus-related Pol polyprotein from transposon 17.6-like Protein"/>
    <property type="match status" value="1"/>
</dbReference>
<reference evidence="13" key="1">
    <citation type="journal article" date="2020" name="Plant J.">
        <title>Transposons played a major role in the diversification between the closely related almond and peach genomes: results from the almond genome sequence.</title>
        <authorList>
            <person name="Alioto T."/>
            <person name="Alexiou K.G."/>
            <person name="Bardil A."/>
            <person name="Barteri F."/>
            <person name="Castanera R."/>
            <person name="Cruz F."/>
            <person name="Dhingra A."/>
            <person name="Duval H."/>
            <person name="Fernandez I Marti A."/>
            <person name="Frias L."/>
            <person name="Galan B."/>
            <person name="Garcia J.L."/>
            <person name="Howad W."/>
            <person name="Gomez-Garrido J."/>
            <person name="Gut M."/>
            <person name="Julca I."/>
            <person name="Morata J."/>
            <person name="Puigdomenech P."/>
            <person name="Ribeca P."/>
            <person name="Rubio Cabetas M.J."/>
            <person name="Vlasova A."/>
            <person name="Wirthensohn M."/>
            <person name="Garcia-Mas J."/>
            <person name="Gabaldon T."/>
            <person name="Casacuberta J.M."/>
            <person name="Arus P."/>
        </authorList>
    </citation>
    <scope>NUCLEOTIDE SEQUENCE [LARGE SCALE GENOMIC DNA]</scope>
    <source>
        <strain evidence="13">cv. Texas</strain>
    </source>
</reference>
<dbReference type="FunFam" id="3.30.70.270:FF:000020">
    <property type="entry name" value="Transposon Tf2-6 polyprotein-like Protein"/>
    <property type="match status" value="1"/>
</dbReference>
<evidence type="ECO:0000259" key="11">
    <source>
        <dbReference type="PROSITE" id="PS50994"/>
    </source>
</evidence>
<dbReference type="Pfam" id="PF24626">
    <property type="entry name" value="SH3_Tf2-1"/>
    <property type="match status" value="1"/>
</dbReference>
<evidence type="ECO:0000256" key="6">
    <source>
        <dbReference type="ARBA" id="ARBA00022801"/>
    </source>
</evidence>
<dbReference type="GO" id="GO:0015074">
    <property type="term" value="P:DNA integration"/>
    <property type="evidence" value="ECO:0007669"/>
    <property type="project" value="InterPro"/>
</dbReference>
<keyword evidence="1" id="KW-0645">Protease</keyword>
<keyword evidence="3" id="KW-0548">Nucleotidyltransferase</keyword>
<dbReference type="Gene3D" id="3.10.20.370">
    <property type="match status" value="1"/>
</dbReference>
<dbReference type="AlphaFoldDB" id="A0A5E4FQ06"/>
<dbReference type="Gene3D" id="3.30.420.10">
    <property type="entry name" value="Ribonuclease H-like superfamily/Ribonuclease H"/>
    <property type="match status" value="1"/>
</dbReference>
<feature type="compositionally biased region" description="Polar residues" evidence="9">
    <location>
        <begin position="1199"/>
        <end position="1209"/>
    </location>
</feature>
<dbReference type="PROSITE" id="PS50994">
    <property type="entry name" value="INTEGRASE"/>
    <property type="match status" value="1"/>
</dbReference>
<dbReference type="InterPro" id="IPR005162">
    <property type="entry name" value="Retrotrans_gag_dom"/>
</dbReference>
<dbReference type="CDD" id="cd01647">
    <property type="entry name" value="RT_LTR"/>
    <property type="match status" value="1"/>
</dbReference>
<dbReference type="Gene3D" id="3.10.10.10">
    <property type="entry name" value="HIV Type 1 Reverse Transcriptase, subunit A, domain 1"/>
    <property type="match status" value="1"/>
</dbReference>
<dbReference type="GO" id="GO:0006508">
    <property type="term" value="P:proteolysis"/>
    <property type="evidence" value="ECO:0007669"/>
    <property type="project" value="UniProtKB-KW"/>
</dbReference>
<dbReference type="InterPro" id="IPR043128">
    <property type="entry name" value="Rev_trsase/Diguanyl_cyclase"/>
</dbReference>
<dbReference type="GO" id="GO:0008233">
    <property type="term" value="F:peptidase activity"/>
    <property type="evidence" value="ECO:0007669"/>
    <property type="project" value="UniProtKB-KW"/>
</dbReference>
<evidence type="ECO:0000256" key="4">
    <source>
        <dbReference type="ARBA" id="ARBA00022722"/>
    </source>
</evidence>
<dbReference type="InterPro" id="IPR041577">
    <property type="entry name" value="RT_RNaseH_2"/>
</dbReference>
<dbReference type="Pfam" id="PF03732">
    <property type="entry name" value="Retrotrans_gag"/>
    <property type="match status" value="1"/>
</dbReference>
<dbReference type="InterPro" id="IPR036397">
    <property type="entry name" value="RNaseH_sf"/>
</dbReference>
<keyword evidence="6" id="KW-0378">Hydrolase</keyword>
<evidence type="ECO:0000256" key="9">
    <source>
        <dbReference type="SAM" id="MobiDB-lite"/>
    </source>
</evidence>
<dbReference type="GO" id="GO:0004519">
    <property type="term" value="F:endonuclease activity"/>
    <property type="evidence" value="ECO:0007669"/>
    <property type="project" value="UniProtKB-KW"/>
</dbReference>
<dbReference type="InParanoid" id="A0A5E4FQ06"/>
<evidence type="ECO:0000256" key="8">
    <source>
        <dbReference type="ARBA" id="ARBA00023268"/>
    </source>
</evidence>
<feature type="domain" description="Integrase catalytic" evidence="11">
    <location>
        <begin position="962"/>
        <end position="1067"/>
    </location>
</feature>
<sequence length="1217" mass="138326">MFFILLLHLPSHHTLFFPTHTSLLPTPNFSHGSLRPLKLDLERFSEDDPYGWIASAEHFLKYYGVPDEDKVIVPAVHLSGDASLWMCWFEQRFPKDWTFFTTSLLQCFGSTDMCDFEASLSHVQQTGSLADYLTLFTKLACRASEWPDVPLPEPFTPVPLPTPNHTPTTLLHLCHLYLHPSPYPLLPATSPKPKHRSVAPRASVLPATRNTDLVIVVSSPCLLSLRPLFRMMTHQYFMIVTRSWPLQSRFWSNIQFPQPKPCYMFRLPSLSLCHPNPIHSHMGTITHARHHSKPLCPDSRLLSSNFKLLPVSGCDILLGAEWLETLGLIEWDFKNKIMHFHLGEHSYCLTGIHSSPTTAIDAKLMTQTLLAEPEGFLAQLILCLPDHGDNTTTAPPLSLHHLLHTFSDLFNTPAALPPPRHIDHRIPLLPGATPVNVRPYRYPHLQKSEIESLIHEMLAVGIIRPSASPYSSPVLLVKKKDGFWRLCVDYRALNAVTIKDRFPILVMDELHGASVFSKLDLRSRYHQIRMHTDDIHKTAFHTHDGHYEFLVMPFGLSLRCSRNAIRTDHLFVKKSQCVFAQPQIEYLGHTISCQGIAMDQTKIDCIQTRSKPSSPKSLSGFLGLAGYYRKFVRNFGFIARPLTQLLKKDNFVWNHEADAAFAALKNALSSTPVLQLPHFSKQFTIECDASQGGLGAVLSQNDHPIAFLSKPLSRRNLALSVYEKETMSVIFAIKKWLPYLLGQQFRIITDHQTLRHFLDQRITTLIQQRWLLKLMGYNFVLHYRPGSQNSAADALSQRHEVLPLLGISQPIFTYLDTIKEDCHKDLDTQLLIQCLCTNTPLYLRDFRGTITPSSTRTGCLFLRSMIGAPKSSRNSMPPPRLAILVTSALLNAFKVTSCGPIYALMSKHLSPPYLPTPTLRSHPPSRSIAASSNSSRFLAIYQYGLHRESPSFQRKISDHAVFIQKVFKLHGLPQSIISDRDPIFLSNFWESFFQLQGTKLCQSSAYHTQSDGQTEVINHILEQYLRCTIGDKPISWTTWLPWAKFWYNTTYQATIKMSPFQALYGYPSPPVIAYSPGSTAVHVVDTALIDRDQLLNTLKSNIQMAQNRMKVYADKHRTERHFNVGDYVYLRLQSYRQHSVIFRQNHKLSPRFYDPYKIAARVGQVAYRLELPTNNKIHPVFYVSLLKLKLGTTSTASTQLSPMSSSGAQTWKPEAIL</sequence>
<gene>
    <name evidence="12" type="ORF">ALMOND_2B004345</name>
</gene>
<evidence type="ECO:0000256" key="7">
    <source>
        <dbReference type="ARBA" id="ARBA00022918"/>
    </source>
</evidence>
<dbReference type="InterPro" id="IPR050951">
    <property type="entry name" value="Retrovirus_Pol_polyprotein"/>
</dbReference>
<dbReference type="PANTHER" id="PTHR37984">
    <property type="entry name" value="PROTEIN CBG26694"/>
    <property type="match status" value="1"/>
</dbReference>
<evidence type="ECO:0000313" key="12">
    <source>
        <dbReference type="EMBL" id="VVA29503.1"/>
    </source>
</evidence>
<evidence type="ECO:0000256" key="3">
    <source>
        <dbReference type="ARBA" id="ARBA00022695"/>
    </source>
</evidence>
<feature type="region of interest" description="Disordered" evidence="9">
    <location>
        <begin position="1196"/>
        <end position="1217"/>
    </location>
</feature>
<dbReference type="EMBL" id="CABIKO010000166">
    <property type="protein sequence ID" value="VVA29503.1"/>
    <property type="molecule type" value="Genomic_DNA"/>
</dbReference>
<dbReference type="Gene3D" id="3.30.70.270">
    <property type="match status" value="2"/>
</dbReference>
<keyword evidence="5" id="KW-0255">Endonuclease</keyword>
<evidence type="ECO:0000256" key="10">
    <source>
        <dbReference type="SAM" id="SignalP"/>
    </source>
</evidence>
<dbReference type="Proteomes" id="UP000327085">
    <property type="component" value="Chromosome 6"/>
</dbReference>
<dbReference type="SUPFAM" id="SSF56672">
    <property type="entry name" value="DNA/RNA polymerases"/>
    <property type="match status" value="1"/>
</dbReference>
<proteinExistence type="predicted"/>
<dbReference type="PANTHER" id="PTHR37984:SF5">
    <property type="entry name" value="PROTEIN NYNRIN-LIKE"/>
    <property type="match status" value="1"/>
</dbReference>
<protein>
    <submittedName>
        <fullName evidence="12">PREDICTED: retrotransposon</fullName>
    </submittedName>
</protein>
<accession>A0A5E4FQ06</accession>
<name>A0A5E4FQ06_PRUDU</name>
<dbReference type="InterPro" id="IPR001584">
    <property type="entry name" value="Integrase_cat-core"/>
</dbReference>
<dbReference type="Gramene" id="VVA29503">
    <property type="protein sequence ID" value="VVA29503"/>
    <property type="gene ID" value="Prudul26B004345"/>
</dbReference>
<dbReference type="InterPro" id="IPR000477">
    <property type="entry name" value="RT_dom"/>
</dbReference>
<dbReference type="InterPro" id="IPR012337">
    <property type="entry name" value="RNaseH-like_sf"/>
</dbReference>